<dbReference type="AlphaFoldDB" id="A0A135V034"/>
<dbReference type="GO" id="GO:0071949">
    <property type="term" value="F:FAD binding"/>
    <property type="evidence" value="ECO:0007669"/>
    <property type="project" value="InterPro"/>
</dbReference>
<dbReference type="Gene3D" id="3.40.50.720">
    <property type="entry name" value="NAD(P)-binding Rossmann-like Domain"/>
    <property type="match status" value="2"/>
</dbReference>
<gene>
    <name evidence="7" type="ORF">CSAL01_05831</name>
</gene>
<evidence type="ECO:0000256" key="2">
    <source>
        <dbReference type="ARBA" id="ARBA00006730"/>
    </source>
</evidence>
<comment type="similarity">
    <text evidence="2">Belongs to the DAMOX/DASOX family.</text>
</comment>
<name>A0A135V034_9PEZI</name>
<keyword evidence="4" id="KW-0274">FAD</keyword>
<dbReference type="SUPFAM" id="SSF51971">
    <property type="entry name" value="Nucleotide-binding domain"/>
    <property type="match status" value="1"/>
</dbReference>
<dbReference type="Pfam" id="PF01266">
    <property type="entry name" value="DAO"/>
    <property type="match status" value="1"/>
</dbReference>
<evidence type="ECO:0000313" key="7">
    <source>
        <dbReference type="EMBL" id="KXH66035.1"/>
    </source>
</evidence>
<feature type="domain" description="FAD dependent oxidoreductase" evidence="6">
    <location>
        <begin position="10"/>
        <end position="90"/>
    </location>
</feature>
<keyword evidence="5" id="KW-0560">Oxidoreductase</keyword>
<evidence type="ECO:0000256" key="3">
    <source>
        <dbReference type="ARBA" id="ARBA00022630"/>
    </source>
</evidence>
<dbReference type="PANTHER" id="PTHR11530">
    <property type="entry name" value="D-AMINO ACID OXIDASE"/>
    <property type="match status" value="1"/>
</dbReference>
<evidence type="ECO:0000313" key="8">
    <source>
        <dbReference type="Proteomes" id="UP000070121"/>
    </source>
</evidence>
<comment type="caution">
    <text evidence="7">The sequence shown here is derived from an EMBL/GenBank/DDBJ whole genome shotgun (WGS) entry which is preliminary data.</text>
</comment>
<dbReference type="OrthoDB" id="2015447at2759"/>
<organism evidence="7 8">
    <name type="scientific">Colletotrichum salicis</name>
    <dbReference type="NCBI Taxonomy" id="1209931"/>
    <lineage>
        <taxon>Eukaryota</taxon>
        <taxon>Fungi</taxon>
        <taxon>Dikarya</taxon>
        <taxon>Ascomycota</taxon>
        <taxon>Pezizomycotina</taxon>
        <taxon>Sordariomycetes</taxon>
        <taxon>Hypocreomycetidae</taxon>
        <taxon>Glomerellales</taxon>
        <taxon>Glomerellaceae</taxon>
        <taxon>Colletotrichum</taxon>
        <taxon>Colletotrichum acutatum species complex</taxon>
    </lineage>
</organism>
<protein>
    <recommendedName>
        <fullName evidence="6">FAD dependent oxidoreductase domain-containing protein</fullName>
    </recommendedName>
</protein>
<comment type="cofactor">
    <cofactor evidence="1">
        <name>FAD</name>
        <dbReference type="ChEBI" id="CHEBI:57692"/>
    </cofactor>
</comment>
<evidence type="ECO:0000256" key="4">
    <source>
        <dbReference type="ARBA" id="ARBA00022827"/>
    </source>
</evidence>
<dbReference type="EMBL" id="JFFI01000764">
    <property type="protein sequence ID" value="KXH66035.1"/>
    <property type="molecule type" value="Genomic_DNA"/>
</dbReference>
<reference evidence="7 8" key="1">
    <citation type="submission" date="2014-02" db="EMBL/GenBank/DDBJ databases">
        <title>The genome sequence of Colletotrichum salicis CBS 607.94.</title>
        <authorList>
            <person name="Baroncelli R."/>
            <person name="Thon M.R."/>
        </authorList>
    </citation>
    <scope>NUCLEOTIDE SEQUENCE [LARGE SCALE GENOMIC DNA]</scope>
    <source>
        <strain evidence="7 8">CBS 607.94</strain>
    </source>
</reference>
<dbReference type="STRING" id="1209931.A0A135V034"/>
<proteinExistence type="inferred from homology"/>
<dbReference type="InterPro" id="IPR023209">
    <property type="entry name" value="DAO"/>
</dbReference>
<evidence type="ECO:0000259" key="6">
    <source>
        <dbReference type="Pfam" id="PF01266"/>
    </source>
</evidence>
<keyword evidence="8" id="KW-1185">Reference proteome</keyword>
<accession>A0A135V034</accession>
<dbReference type="GO" id="GO:0003884">
    <property type="term" value="F:D-amino-acid oxidase activity"/>
    <property type="evidence" value="ECO:0007669"/>
    <property type="project" value="InterPro"/>
</dbReference>
<dbReference type="InterPro" id="IPR006076">
    <property type="entry name" value="FAD-dep_OxRdtase"/>
</dbReference>
<dbReference type="GO" id="GO:0005737">
    <property type="term" value="C:cytoplasm"/>
    <property type="evidence" value="ECO:0007669"/>
    <property type="project" value="TreeGrafter"/>
</dbReference>
<dbReference type="GO" id="GO:0019478">
    <property type="term" value="P:D-amino acid catabolic process"/>
    <property type="evidence" value="ECO:0007669"/>
    <property type="project" value="TreeGrafter"/>
</dbReference>
<evidence type="ECO:0000256" key="1">
    <source>
        <dbReference type="ARBA" id="ARBA00001974"/>
    </source>
</evidence>
<dbReference type="Proteomes" id="UP000070121">
    <property type="component" value="Unassembled WGS sequence"/>
</dbReference>
<evidence type="ECO:0000256" key="5">
    <source>
        <dbReference type="ARBA" id="ARBA00023002"/>
    </source>
</evidence>
<sequence>MAIQMRNDPIVIIGAGIIGLDIALVLARRGLGRRITVIAEHLPGDTSINYTSPWAGANFSAISGSDENALRWDRLGYGHLTQLASTASKDSFVWQTPSIEYWDESVSDDKIKSMSEYLEDFMVIPENELPEGVNFRVSFTTVTINAPKHIETSDTFAYETDSILQRTSALSSELTQVEPEVLASFSGLRPSHEGGARVERVELIVDGQMRVLVHNYGASGTGFQAGYGMELEVVEAIEDVLQGIAQNNTGAKL</sequence>
<dbReference type="PANTHER" id="PTHR11530:SF11">
    <property type="entry name" value="D-ASPARTATE OXIDASE"/>
    <property type="match status" value="1"/>
</dbReference>
<keyword evidence="3" id="KW-0285">Flavoprotein</keyword>